<keyword evidence="2" id="KW-0548">Nucleotidyltransferase</keyword>
<keyword evidence="11" id="KW-1185">Reference proteome</keyword>
<dbReference type="AlphaFoldDB" id="H3AIA3"/>
<dbReference type="CDD" id="cd09274">
    <property type="entry name" value="RNase_HI_RT_Ty3"/>
    <property type="match status" value="1"/>
</dbReference>
<dbReference type="SUPFAM" id="SSF53098">
    <property type="entry name" value="Ribonuclease H-like"/>
    <property type="match status" value="1"/>
</dbReference>
<organism evidence="10 11">
    <name type="scientific">Latimeria chalumnae</name>
    <name type="common">Coelacanth</name>
    <dbReference type="NCBI Taxonomy" id="7897"/>
    <lineage>
        <taxon>Eukaryota</taxon>
        <taxon>Metazoa</taxon>
        <taxon>Chordata</taxon>
        <taxon>Craniata</taxon>
        <taxon>Vertebrata</taxon>
        <taxon>Euteleostomi</taxon>
        <taxon>Coelacanthiformes</taxon>
        <taxon>Coelacanthidae</taxon>
        <taxon>Latimeria</taxon>
    </lineage>
</organism>
<dbReference type="InterPro" id="IPR001584">
    <property type="entry name" value="Integrase_cat-core"/>
</dbReference>
<dbReference type="PANTHER" id="PTHR37984">
    <property type="entry name" value="PROTEIN CBG26694"/>
    <property type="match status" value="1"/>
</dbReference>
<dbReference type="FunFam" id="1.10.340.70:FF:000001">
    <property type="entry name" value="Retrovirus-related Pol polyprotein from transposon gypsy-like Protein"/>
    <property type="match status" value="1"/>
</dbReference>
<sequence length="460" mass="52536">ILAQVQDNLECVIAYASHVLTKAERKWSTYGRELWATVWAVRHFRHYLCKQPFTIVTDHKPLLGLNNDHTGRRARWALELDPYDWVDVHREGQNHLNADALSRRPSEITMEDSVSTTIPAVALIPNNGVAKNETPHHVSGCTTEQPHTPNHSSTDIPDSADNTSPPKEKLNDLSPPLVFALSNEGHDLSVHQQQDPILAVVRKWKIVVGRRPPHWHMKVYHKASKEPIYQVLVPQKLVDRVLWFLHGNATSGHMAAKKTLRRAHQLCYWPFMSRDIHAWCEKCHSCQARRTPVPRPQAPMKSIVADKPFQEVAADILELPITSCGNHYVLVVQDYFTKYVNLFALPDQRAMTVAKCLFENYIREHGVPESLHTDQGRQFESDVVKHLCQLLGIRKTRTSPYHPQSDGMVEQFNRTLIDQLSKTPLEHSGEWDDYLNQVVLAYNTSTHSSTGFTPFFLIHG</sequence>
<reference evidence="10" key="3">
    <citation type="submission" date="2025-09" db="UniProtKB">
        <authorList>
            <consortium name="Ensembl"/>
        </authorList>
    </citation>
    <scope>IDENTIFICATION</scope>
</reference>
<evidence type="ECO:0000256" key="1">
    <source>
        <dbReference type="ARBA" id="ARBA00022679"/>
    </source>
</evidence>
<keyword evidence="4" id="KW-0255">Endonuclease</keyword>
<dbReference type="HOGENOM" id="CLU_000384_9_2_1"/>
<evidence type="ECO:0000256" key="7">
    <source>
        <dbReference type="ARBA" id="ARBA00039658"/>
    </source>
</evidence>
<dbReference type="Pfam" id="PF17921">
    <property type="entry name" value="Integrase_H2C2"/>
    <property type="match status" value="1"/>
</dbReference>
<feature type="region of interest" description="Disordered" evidence="8">
    <location>
        <begin position="128"/>
        <end position="173"/>
    </location>
</feature>
<evidence type="ECO:0000256" key="3">
    <source>
        <dbReference type="ARBA" id="ARBA00022722"/>
    </source>
</evidence>
<dbReference type="GO" id="GO:0015074">
    <property type="term" value="P:DNA integration"/>
    <property type="evidence" value="ECO:0007669"/>
    <property type="project" value="InterPro"/>
</dbReference>
<dbReference type="FunCoup" id="H3AIA3">
    <property type="interactions" value="75"/>
</dbReference>
<evidence type="ECO:0000256" key="4">
    <source>
        <dbReference type="ARBA" id="ARBA00022759"/>
    </source>
</evidence>
<dbReference type="OMA" id="DIVNISX"/>
<dbReference type="InterPro" id="IPR050951">
    <property type="entry name" value="Retrovirus_Pol_polyprotein"/>
</dbReference>
<evidence type="ECO:0000256" key="6">
    <source>
        <dbReference type="ARBA" id="ARBA00022918"/>
    </source>
</evidence>
<dbReference type="GO" id="GO:0004519">
    <property type="term" value="F:endonuclease activity"/>
    <property type="evidence" value="ECO:0007669"/>
    <property type="project" value="UniProtKB-KW"/>
</dbReference>
<feature type="compositionally biased region" description="Polar residues" evidence="8">
    <location>
        <begin position="140"/>
        <end position="165"/>
    </location>
</feature>
<dbReference type="Pfam" id="PF17917">
    <property type="entry name" value="RT_RNaseH"/>
    <property type="match status" value="1"/>
</dbReference>
<dbReference type="Gene3D" id="3.30.420.10">
    <property type="entry name" value="Ribonuclease H-like superfamily/Ribonuclease H"/>
    <property type="match status" value="1"/>
</dbReference>
<dbReference type="SUPFAM" id="SSF56672">
    <property type="entry name" value="DNA/RNA polymerases"/>
    <property type="match status" value="1"/>
</dbReference>
<evidence type="ECO:0000256" key="8">
    <source>
        <dbReference type="SAM" id="MobiDB-lite"/>
    </source>
</evidence>
<reference evidence="11" key="1">
    <citation type="submission" date="2011-08" db="EMBL/GenBank/DDBJ databases">
        <title>The draft genome of Latimeria chalumnae.</title>
        <authorList>
            <person name="Di Palma F."/>
            <person name="Alfoldi J."/>
            <person name="Johnson J."/>
            <person name="Berlin A."/>
            <person name="Gnerre S."/>
            <person name="Jaffe D."/>
            <person name="MacCallum I."/>
            <person name="Young S."/>
            <person name="Walker B.J."/>
            <person name="Lander E."/>
            <person name="Lindblad-Toh K."/>
        </authorList>
    </citation>
    <scope>NUCLEOTIDE SEQUENCE [LARGE SCALE GENOMIC DNA]</scope>
    <source>
        <strain evidence="11">Wild caught</strain>
    </source>
</reference>
<dbReference type="FunFam" id="3.30.420.10:FF:000032">
    <property type="entry name" value="Retrovirus-related Pol polyprotein from transposon 297-like Protein"/>
    <property type="match status" value="1"/>
</dbReference>
<dbReference type="InterPro" id="IPR041588">
    <property type="entry name" value="Integrase_H2C2"/>
</dbReference>
<evidence type="ECO:0000313" key="11">
    <source>
        <dbReference type="Proteomes" id="UP000008672"/>
    </source>
</evidence>
<dbReference type="GO" id="GO:0016787">
    <property type="term" value="F:hydrolase activity"/>
    <property type="evidence" value="ECO:0007669"/>
    <property type="project" value="UniProtKB-KW"/>
</dbReference>
<protein>
    <recommendedName>
        <fullName evidence="7">Gypsy retrotransposon integrase-like protein 1</fullName>
    </recommendedName>
</protein>
<name>H3AIA3_LATCH</name>
<dbReference type="GO" id="GO:0003964">
    <property type="term" value="F:RNA-directed DNA polymerase activity"/>
    <property type="evidence" value="ECO:0007669"/>
    <property type="project" value="UniProtKB-KW"/>
</dbReference>
<dbReference type="Proteomes" id="UP000008672">
    <property type="component" value="Unassembled WGS sequence"/>
</dbReference>
<reference evidence="10" key="2">
    <citation type="submission" date="2025-08" db="UniProtKB">
        <authorList>
            <consortium name="Ensembl"/>
        </authorList>
    </citation>
    <scope>IDENTIFICATION</scope>
</reference>
<dbReference type="InParanoid" id="H3AIA3"/>
<dbReference type="GeneTree" id="ENSGT00940000169353"/>
<dbReference type="Gene3D" id="1.10.340.70">
    <property type="match status" value="1"/>
</dbReference>
<evidence type="ECO:0000313" key="10">
    <source>
        <dbReference type="Ensembl" id="ENSLACP00000009374.1"/>
    </source>
</evidence>
<feature type="domain" description="Integrase catalytic" evidence="9">
    <location>
        <begin position="304"/>
        <end position="460"/>
    </location>
</feature>
<accession>H3AIA3</accession>
<evidence type="ECO:0000259" key="9">
    <source>
        <dbReference type="PROSITE" id="PS50994"/>
    </source>
</evidence>
<dbReference type="STRING" id="7897.ENSLACP00000009374"/>
<keyword evidence="6" id="KW-0695">RNA-directed DNA polymerase</keyword>
<dbReference type="PANTHER" id="PTHR37984:SF15">
    <property type="entry name" value="INTEGRASE CATALYTIC DOMAIN-CONTAINING PROTEIN"/>
    <property type="match status" value="1"/>
</dbReference>
<dbReference type="Ensembl" id="ENSLACT00000009445.1">
    <property type="protein sequence ID" value="ENSLACP00000009374.1"/>
    <property type="gene ID" value="ENSLACG00000008267.1"/>
</dbReference>
<keyword evidence="3" id="KW-0540">Nuclease</keyword>
<dbReference type="InterPro" id="IPR043502">
    <property type="entry name" value="DNA/RNA_pol_sf"/>
</dbReference>
<dbReference type="InterPro" id="IPR041373">
    <property type="entry name" value="RT_RNaseH"/>
</dbReference>
<dbReference type="InterPro" id="IPR036397">
    <property type="entry name" value="RNaseH_sf"/>
</dbReference>
<keyword evidence="5" id="KW-0378">Hydrolase</keyword>
<proteinExistence type="predicted"/>
<dbReference type="eggNOG" id="KOG0017">
    <property type="taxonomic scope" value="Eukaryota"/>
</dbReference>
<dbReference type="PROSITE" id="PS50994">
    <property type="entry name" value="INTEGRASE"/>
    <property type="match status" value="1"/>
</dbReference>
<dbReference type="Pfam" id="PF00665">
    <property type="entry name" value="rve"/>
    <property type="match status" value="1"/>
</dbReference>
<dbReference type="Gene3D" id="3.10.20.370">
    <property type="match status" value="1"/>
</dbReference>
<dbReference type="GO" id="GO:0003676">
    <property type="term" value="F:nucleic acid binding"/>
    <property type="evidence" value="ECO:0007669"/>
    <property type="project" value="InterPro"/>
</dbReference>
<evidence type="ECO:0000256" key="5">
    <source>
        <dbReference type="ARBA" id="ARBA00022801"/>
    </source>
</evidence>
<dbReference type="EMBL" id="AFYH01141683">
    <property type="status" value="NOT_ANNOTATED_CDS"/>
    <property type="molecule type" value="Genomic_DNA"/>
</dbReference>
<keyword evidence="1" id="KW-0808">Transferase</keyword>
<evidence type="ECO:0000256" key="2">
    <source>
        <dbReference type="ARBA" id="ARBA00022695"/>
    </source>
</evidence>
<dbReference type="InterPro" id="IPR012337">
    <property type="entry name" value="RNaseH-like_sf"/>
</dbReference>